<name>A0A9P4I4G3_9PEZI</name>
<proteinExistence type="predicted"/>
<sequence>MMLDKLHRLRKSTLSQVRRIRTLSYKLHVRDPQTHNLENGTGCHSFGLARILQLLPGLHLDTLTVFARDHDEEIYDLEEMLLLAGGWRELRFILAGPVALHMSMDLVEDRLECWDGHYTLQNMWEEIFSSSDECTAHPSVDIYKCNKPQPYGCILGPAQRHNYEVLLPDFGYSALFDSESDGEHLVIADGRAKQWNWIRDERRHLSNGPVEEQKKEVMVVATRGTGDDYKQTDEPMAYDDEGMRSIYCGLSWWEIKHLYVDDEFSISQAHVHDARRPRIPQLRRATYEDPEEYDWSDVLPLEKKPCFACD</sequence>
<reference evidence="1" key="1">
    <citation type="journal article" date="2020" name="Stud. Mycol.">
        <title>101 Dothideomycetes genomes: a test case for predicting lifestyles and emergence of pathogens.</title>
        <authorList>
            <person name="Haridas S."/>
            <person name="Albert R."/>
            <person name="Binder M."/>
            <person name="Bloem J."/>
            <person name="Labutti K."/>
            <person name="Salamov A."/>
            <person name="Andreopoulos B."/>
            <person name="Baker S."/>
            <person name="Barry K."/>
            <person name="Bills G."/>
            <person name="Bluhm B."/>
            <person name="Cannon C."/>
            <person name="Castanera R."/>
            <person name="Culley D."/>
            <person name="Daum C."/>
            <person name="Ezra D."/>
            <person name="Gonzalez J."/>
            <person name="Henrissat B."/>
            <person name="Kuo A."/>
            <person name="Liang C."/>
            <person name="Lipzen A."/>
            <person name="Lutzoni F."/>
            <person name="Magnuson J."/>
            <person name="Mondo S."/>
            <person name="Nolan M."/>
            <person name="Ohm R."/>
            <person name="Pangilinan J."/>
            <person name="Park H.-J."/>
            <person name="Ramirez L."/>
            <person name="Alfaro M."/>
            <person name="Sun H."/>
            <person name="Tritt A."/>
            <person name="Yoshinaga Y."/>
            <person name="Zwiers L.-H."/>
            <person name="Turgeon B."/>
            <person name="Goodwin S."/>
            <person name="Spatafora J."/>
            <person name="Crous P."/>
            <person name="Grigoriev I."/>
        </authorList>
    </citation>
    <scope>NUCLEOTIDE SEQUENCE</scope>
    <source>
        <strain evidence="1">CBS 133067</strain>
    </source>
</reference>
<accession>A0A9P4I4G3</accession>
<evidence type="ECO:0000313" key="1">
    <source>
        <dbReference type="EMBL" id="KAF2092798.1"/>
    </source>
</evidence>
<keyword evidence="2" id="KW-1185">Reference proteome</keyword>
<gene>
    <name evidence="1" type="ORF">NA57DRAFT_81946</name>
</gene>
<comment type="caution">
    <text evidence="1">The sequence shown here is derived from an EMBL/GenBank/DDBJ whole genome shotgun (WGS) entry which is preliminary data.</text>
</comment>
<evidence type="ECO:0000313" key="2">
    <source>
        <dbReference type="Proteomes" id="UP000799772"/>
    </source>
</evidence>
<protein>
    <submittedName>
        <fullName evidence="1">Uncharacterized protein</fullName>
    </submittedName>
</protein>
<organism evidence="1 2">
    <name type="scientific">Rhizodiscina lignyota</name>
    <dbReference type="NCBI Taxonomy" id="1504668"/>
    <lineage>
        <taxon>Eukaryota</taxon>
        <taxon>Fungi</taxon>
        <taxon>Dikarya</taxon>
        <taxon>Ascomycota</taxon>
        <taxon>Pezizomycotina</taxon>
        <taxon>Dothideomycetes</taxon>
        <taxon>Pleosporomycetidae</taxon>
        <taxon>Aulographales</taxon>
        <taxon>Rhizodiscinaceae</taxon>
        <taxon>Rhizodiscina</taxon>
    </lineage>
</organism>
<dbReference type="OrthoDB" id="72726at2759"/>
<dbReference type="Proteomes" id="UP000799772">
    <property type="component" value="Unassembled WGS sequence"/>
</dbReference>
<dbReference type="EMBL" id="ML978142">
    <property type="protein sequence ID" value="KAF2092798.1"/>
    <property type="molecule type" value="Genomic_DNA"/>
</dbReference>
<dbReference type="AlphaFoldDB" id="A0A9P4I4G3"/>